<dbReference type="SUPFAM" id="SSF48498">
    <property type="entry name" value="Tetracyclin repressor-like, C-terminal domain"/>
    <property type="match status" value="1"/>
</dbReference>
<name>A0A286GWR3_9PROT</name>
<evidence type="ECO:0000259" key="5">
    <source>
        <dbReference type="PROSITE" id="PS50977"/>
    </source>
</evidence>
<evidence type="ECO:0000256" key="2">
    <source>
        <dbReference type="ARBA" id="ARBA00023125"/>
    </source>
</evidence>
<evidence type="ECO:0000313" key="6">
    <source>
        <dbReference type="EMBL" id="SOD99922.1"/>
    </source>
</evidence>
<reference evidence="6 7" key="1">
    <citation type="submission" date="2017-09" db="EMBL/GenBank/DDBJ databases">
        <authorList>
            <person name="Ehlers B."/>
            <person name="Leendertz F.H."/>
        </authorList>
    </citation>
    <scope>NUCLEOTIDE SEQUENCE [LARGE SCALE GENOMIC DNA]</scope>
    <source>
        <strain evidence="6 7">USBA 140</strain>
    </source>
</reference>
<dbReference type="PANTHER" id="PTHR47506">
    <property type="entry name" value="TRANSCRIPTIONAL REGULATORY PROTEIN"/>
    <property type="match status" value="1"/>
</dbReference>
<dbReference type="InterPro" id="IPR009057">
    <property type="entry name" value="Homeodomain-like_sf"/>
</dbReference>
<keyword evidence="2 4" id="KW-0238">DNA-binding</keyword>
<accession>A0A286GWR3</accession>
<dbReference type="Gene3D" id="1.10.357.10">
    <property type="entry name" value="Tetracycline Repressor, domain 2"/>
    <property type="match status" value="1"/>
</dbReference>
<dbReference type="OrthoDB" id="9795242at2"/>
<dbReference type="GO" id="GO:0003677">
    <property type="term" value="F:DNA binding"/>
    <property type="evidence" value="ECO:0007669"/>
    <property type="project" value="UniProtKB-UniRule"/>
</dbReference>
<evidence type="ECO:0000256" key="3">
    <source>
        <dbReference type="ARBA" id="ARBA00023163"/>
    </source>
</evidence>
<dbReference type="InterPro" id="IPR036271">
    <property type="entry name" value="Tet_transcr_reg_TetR-rel_C_sf"/>
</dbReference>
<evidence type="ECO:0000256" key="4">
    <source>
        <dbReference type="PROSITE-ProRule" id="PRU00335"/>
    </source>
</evidence>
<dbReference type="InterPro" id="IPR001647">
    <property type="entry name" value="HTH_TetR"/>
</dbReference>
<dbReference type="Pfam" id="PF16925">
    <property type="entry name" value="TetR_C_13"/>
    <property type="match status" value="1"/>
</dbReference>
<gene>
    <name evidence="6" type="ORF">SAMN05421508_110106</name>
</gene>
<sequence>MGRPRAFCAETALDRALEVFWRKGYEATSLSDLTEAMGINRPSLYGTFGNKEELFRRALDRYVRGKEAHLRAALDQPTGRAAVERLLLDAAEALTDPEHPAGCMAVQGALTCSEASECLRQELDGYRVAQQQIVRERLERAAAAGDLPPGTDPAALAQLVTTLIHGMSVQAAGGATRADLEAIVHAALLFWPP</sequence>
<dbReference type="Proteomes" id="UP000219621">
    <property type="component" value="Unassembled WGS sequence"/>
</dbReference>
<dbReference type="InterPro" id="IPR011075">
    <property type="entry name" value="TetR_C"/>
</dbReference>
<proteinExistence type="predicted"/>
<feature type="domain" description="HTH tetR-type" evidence="5">
    <location>
        <begin position="6"/>
        <end position="66"/>
    </location>
</feature>
<protein>
    <submittedName>
        <fullName evidence="6">Transcriptional regulator, TetR family</fullName>
    </submittedName>
</protein>
<evidence type="ECO:0000313" key="7">
    <source>
        <dbReference type="Proteomes" id="UP000219621"/>
    </source>
</evidence>
<dbReference type="PRINTS" id="PR00455">
    <property type="entry name" value="HTHTETR"/>
</dbReference>
<keyword evidence="1" id="KW-0805">Transcription regulation</keyword>
<keyword evidence="7" id="KW-1185">Reference proteome</keyword>
<organism evidence="6 7">
    <name type="scientific">Caenispirillum bisanense</name>
    <dbReference type="NCBI Taxonomy" id="414052"/>
    <lineage>
        <taxon>Bacteria</taxon>
        <taxon>Pseudomonadati</taxon>
        <taxon>Pseudomonadota</taxon>
        <taxon>Alphaproteobacteria</taxon>
        <taxon>Rhodospirillales</taxon>
        <taxon>Novispirillaceae</taxon>
        <taxon>Caenispirillum</taxon>
    </lineage>
</organism>
<dbReference type="RefSeq" id="WP_097280941.1">
    <property type="nucleotide sequence ID" value="NZ_OCNJ01000010.1"/>
</dbReference>
<dbReference type="SUPFAM" id="SSF46689">
    <property type="entry name" value="Homeodomain-like"/>
    <property type="match status" value="1"/>
</dbReference>
<keyword evidence="3" id="KW-0804">Transcription</keyword>
<evidence type="ECO:0000256" key="1">
    <source>
        <dbReference type="ARBA" id="ARBA00023015"/>
    </source>
</evidence>
<dbReference type="PANTHER" id="PTHR47506:SF1">
    <property type="entry name" value="HTH-TYPE TRANSCRIPTIONAL REGULATOR YJDC"/>
    <property type="match status" value="1"/>
</dbReference>
<dbReference type="Gene3D" id="1.10.10.60">
    <property type="entry name" value="Homeodomain-like"/>
    <property type="match status" value="1"/>
</dbReference>
<dbReference type="AlphaFoldDB" id="A0A286GWR3"/>
<dbReference type="PROSITE" id="PS50977">
    <property type="entry name" value="HTH_TETR_2"/>
    <property type="match status" value="1"/>
</dbReference>
<dbReference type="Pfam" id="PF00440">
    <property type="entry name" value="TetR_N"/>
    <property type="match status" value="1"/>
</dbReference>
<dbReference type="EMBL" id="OCNJ01000010">
    <property type="protein sequence ID" value="SOD99922.1"/>
    <property type="molecule type" value="Genomic_DNA"/>
</dbReference>
<feature type="DNA-binding region" description="H-T-H motif" evidence="4">
    <location>
        <begin position="29"/>
        <end position="48"/>
    </location>
</feature>